<reference evidence="3 4" key="1">
    <citation type="journal article" date="2023" name="Life. Sci Alliance">
        <title>Evolutionary insights into 3D genome organization and epigenetic landscape of Vigna mungo.</title>
        <authorList>
            <person name="Junaid A."/>
            <person name="Singh B."/>
            <person name="Bhatia S."/>
        </authorList>
    </citation>
    <scope>NUCLEOTIDE SEQUENCE [LARGE SCALE GENOMIC DNA]</scope>
    <source>
        <strain evidence="3">Urdbean</strain>
    </source>
</reference>
<dbReference type="Pfam" id="PF25597">
    <property type="entry name" value="SH3_retrovirus"/>
    <property type="match status" value="1"/>
</dbReference>
<keyword evidence="4" id="KW-1185">Reference proteome</keyword>
<evidence type="ECO:0000313" key="4">
    <source>
        <dbReference type="Proteomes" id="UP001374535"/>
    </source>
</evidence>
<accession>A0AAQ3N708</accession>
<gene>
    <name evidence="3" type="ORF">V8G54_024853</name>
</gene>
<evidence type="ECO:0000259" key="2">
    <source>
        <dbReference type="Pfam" id="PF25597"/>
    </source>
</evidence>
<feature type="compositionally biased region" description="Basic and acidic residues" evidence="1">
    <location>
        <begin position="68"/>
        <end position="77"/>
    </location>
</feature>
<dbReference type="EMBL" id="CP144694">
    <property type="protein sequence ID" value="WVZ04047.1"/>
    <property type="molecule type" value="Genomic_DNA"/>
</dbReference>
<protein>
    <recommendedName>
        <fullName evidence="2">Retroviral polymerase SH3-like domain-containing protein</fullName>
    </recommendedName>
</protein>
<proteinExistence type="predicted"/>
<evidence type="ECO:0000313" key="3">
    <source>
        <dbReference type="EMBL" id="WVZ04047.1"/>
    </source>
</evidence>
<organism evidence="3 4">
    <name type="scientific">Vigna mungo</name>
    <name type="common">Black gram</name>
    <name type="synonym">Phaseolus mungo</name>
    <dbReference type="NCBI Taxonomy" id="3915"/>
    <lineage>
        <taxon>Eukaryota</taxon>
        <taxon>Viridiplantae</taxon>
        <taxon>Streptophyta</taxon>
        <taxon>Embryophyta</taxon>
        <taxon>Tracheophyta</taxon>
        <taxon>Spermatophyta</taxon>
        <taxon>Magnoliopsida</taxon>
        <taxon>eudicotyledons</taxon>
        <taxon>Gunneridae</taxon>
        <taxon>Pentapetalae</taxon>
        <taxon>rosids</taxon>
        <taxon>fabids</taxon>
        <taxon>Fabales</taxon>
        <taxon>Fabaceae</taxon>
        <taxon>Papilionoideae</taxon>
        <taxon>50 kb inversion clade</taxon>
        <taxon>NPAAA clade</taxon>
        <taxon>indigoferoid/millettioid clade</taxon>
        <taxon>Phaseoleae</taxon>
        <taxon>Vigna</taxon>
    </lineage>
</organism>
<feature type="region of interest" description="Disordered" evidence="1">
    <location>
        <begin position="66"/>
        <end position="86"/>
    </location>
</feature>
<evidence type="ECO:0000256" key="1">
    <source>
        <dbReference type="SAM" id="MobiDB-lite"/>
    </source>
</evidence>
<feature type="domain" description="Retroviral polymerase SH3-like" evidence="2">
    <location>
        <begin position="1"/>
        <end position="43"/>
    </location>
</feature>
<name>A0AAQ3N708_VIGMU</name>
<dbReference type="InterPro" id="IPR057670">
    <property type="entry name" value="SH3_retrovirus"/>
</dbReference>
<sequence length="161" mass="18679">MVFMGYHDTGAYKLYDPRRQRMVLSRDVVVLENECWDWNQNQSSMKKMLLHGLTNETALEEAETIADGNHDIDETSQRPKRQTMRPSKLSDYQLYSDVGVNEEGELIHMALMAGAELIDVDEALKQSMWRDAMIEELRSMEKNNTWRLVDLPPGKRCISVK</sequence>
<dbReference type="Proteomes" id="UP001374535">
    <property type="component" value="Chromosome 7"/>
</dbReference>
<dbReference type="AlphaFoldDB" id="A0AAQ3N708"/>